<organism evidence="1">
    <name type="scientific">Siphoviridae sp. ctmP19</name>
    <dbReference type="NCBI Taxonomy" id="2825651"/>
    <lineage>
        <taxon>Viruses</taxon>
        <taxon>Duplodnaviria</taxon>
        <taxon>Heunggongvirae</taxon>
        <taxon>Uroviricota</taxon>
        <taxon>Caudoviricetes</taxon>
    </lineage>
</organism>
<sequence length="136" mass="14972">MKRICILTAPTETGLCGTCDLLPGWVVSTSGSFADFKREAAESVAFYLECAKADGDEVAAEFDDDWVLDFVFDVRAVLCYLRGLMSFAALERLTGINQKQLAHYAAGRSNPRPEQGKKIVEGLHSFAHLLLSIEVR</sequence>
<accession>A0A8S5PJ83</accession>
<reference evidence="1" key="1">
    <citation type="journal article" date="2021" name="Proc. Natl. Acad. Sci. U.S.A.">
        <title>A Catalog of Tens of Thousands of Viruses from Human Metagenomes Reveals Hidden Associations with Chronic Diseases.</title>
        <authorList>
            <person name="Tisza M.J."/>
            <person name="Buck C.B."/>
        </authorList>
    </citation>
    <scope>NUCLEOTIDE SEQUENCE</scope>
    <source>
        <strain evidence="1">CtmP19</strain>
    </source>
</reference>
<dbReference type="EMBL" id="BK015438">
    <property type="protein sequence ID" value="DAE06465.1"/>
    <property type="molecule type" value="Genomic_DNA"/>
</dbReference>
<proteinExistence type="predicted"/>
<name>A0A8S5PJ83_9CAUD</name>
<protein>
    <submittedName>
        <fullName evidence="1">Antitoxin</fullName>
    </submittedName>
</protein>
<dbReference type="InterPro" id="IPR001387">
    <property type="entry name" value="Cro/C1-type_HTH"/>
</dbReference>
<dbReference type="CDD" id="cd00093">
    <property type="entry name" value="HTH_XRE"/>
    <property type="match status" value="1"/>
</dbReference>
<evidence type="ECO:0000313" key="1">
    <source>
        <dbReference type="EMBL" id="DAE06465.1"/>
    </source>
</evidence>